<evidence type="ECO:0000313" key="3">
    <source>
        <dbReference type="EMBL" id="MDT9681580.1"/>
    </source>
</evidence>
<keyword evidence="4" id="KW-1185">Reference proteome</keyword>
<organism evidence="3 4">
    <name type="scientific">Streptomyces tamarix</name>
    <dbReference type="NCBI Taxonomy" id="3078565"/>
    <lineage>
        <taxon>Bacteria</taxon>
        <taxon>Bacillati</taxon>
        <taxon>Actinomycetota</taxon>
        <taxon>Actinomycetes</taxon>
        <taxon>Kitasatosporales</taxon>
        <taxon>Streptomycetaceae</taxon>
        <taxon>Streptomyces</taxon>
    </lineage>
</organism>
<feature type="region of interest" description="Disordered" evidence="1">
    <location>
        <begin position="80"/>
        <end position="123"/>
    </location>
</feature>
<evidence type="ECO:0000256" key="2">
    <source>
        <dbReference type="SAM" id="Phobius"/>
    </source>
</evidence>
<reference evidence="3 4" key="1">
    <citation type="submission" date="2023-09" db="EMBL/GenBank/DDBJ databases">
        <title>Streptomyces sp. nov.: A antagonism against Alternaria gaisen Producing Streptochlin, Isolated from Tamarix root soil.</title>
        <authorList>
            <person name="Chen Y."/>
        </authorList>
    </citation>
    <scope>NUCLEOTIDE SEQUENCE [LARGE SCALE GENOMIC DNA]</scope>
    <source>
        <strain evidence="3 4">TRM76323</strain>
    </source>
</reference>
<accession>A0ABU3QFN5</accession>
<dbReference type="Proteomes" id="UP001250181">
    <property type="component" value="Unassembled WGS sequence"/>
</dbReference>
<keyword evidence="2" id="KW-0472">Membrane</keyword>
<evidence type="ECO:0000256" key="1">
    <source>
        <dbReference type="SAM" id="MobiDB-lite"/>
    </source>
</evidence>
<gene>
    <name evidence="3" type="ORF">RND61_05745</name>
</gene>
<evidence type="ECO:0000313" key="4">
    <source>
        <dbReference type="Proteomes" id="UP001250181"/>
    </source>
</evidence>
<sequence length="248" mass="25999">MIPEPPTRTEDEAADAARKLRAVFAEAAHDITPAPVPLAAIERAGRARRRRRTTALTTGCALTVTAMTLALLHTLAPSGPPSVASPPALEKGANRPVGPSPSPSPSTSPSAKPPRVVAPGERVDAGGGWKVWLTRNGKYWAGPDGYENFRSVTDGNINLSQPGISHQSTGDDKGVFHSGLYYGTKNAARLELTDTAGRRTTATLLELPGEPGWGVWYATTPPDPSGDGGSGEKLALYDASSRLITTFP</sequence>
<comment type="caution">
    <text evidence="3">The sequence shown here is derived from an EMBL/GenBank/DDBJ whole genome shotgun (WGS) entry which is preliminary data.</text>
</comment>
<keyword evidence="2" id="KW-1133">Transmembrane helix</keyword>
<protein>
    <submittedName>
        <fullName evidence="3">Uncharacterized protein</fullName>
    </submittedName>
</protein>
<proteinExistence type="predicted"/>
<feature type="transmembrane region" description="Helical" evidence="2">
    <location>
        <begin position="53"/>
        <end position="76"/>
    </location>
</feature>
<name>A0ABU3QFN5_9ACTN</name>
<dbReference type="RefSeq" id="WP_315876667.1">
    <property type="nucleotide sequence ID" value="NZ_JAWCTQ010000005.1"/>
</dbReference>
<keyword evidence="2" id="KW-0812">Transmembrane</keyword>
<dbReference type="EMBL" id="JAWCTQ010000005">
    <property type="protein sequence ID" value="MDT9681580.1"/>
    <property type="molecule type" value="Genomic_DNA"/>
</dbReference>